<comment type="caution">
    <text evidence="1">The sequence shown here is derived from an EMBL/GenBank/DDBJ whole genome shotgun (WGS) entry which is preliminary data.</text>
</comment>
<accession>A0ABQ9DXE7</accession>
<keyword evidence="2" id="KW-1185">Reference proteome</keyword>
<evidence type="ECO:0000313" key="2">
    <source>
        <dbReference type="Proteomes" id="UP001217089"/>
    </source>
</evidence>
<evidence type="ECO:0008006" key="3">
    <source>
        <dbReference type="Google" id="ProtNLM"/>
    </source>
</evidence>
<gene>
    <name evidence="1" type="ORF">KUTeg_024091</name>
</gene>
<proteinExistence type="predicted"/>
<organism evidence="1 2">
    <name type="scientific">Tegillarca granosa</name>
    <name type="common">Malaysian cockle</name>
    <name type="synonym">Anadara granosa</name>
    <dbReference type="NCBI Taxonomy" id="220873"/>
    <lineage>
        <taxon>Eukaryota</taxon>
        <taxon>Metazoa</taxon>
        <taxon>Spiralia</taxon>
        <taxon>Lophotrochozoa</taxon>
        <taxon>Mollusca</taxon>
        <taxon>Bivalvia</taxon>
        <taxon>Autobranchia</taxon>
        <taxon>Pteriomorphia</taxon>
        <taxon>Arcoida</taxon>
        <taxon>Arcoidea</taxon>
        <taxon>Arcidae</taxon>
        <taxon>Tegillarca</taxon>
    </lineage>
</organism>
<dbReference type="EMBL" id="JARBDR010000923">
    <property type="protein sequence ID" value="KAJ8297560.1"/>
    <property type="molecule type" value="Genomic_DNA"/>
</dbReference>
<reference evidence="1 2" key="1">
    <citation type="submission" date="2022-12" db="EMBL/GenBank/DDBJ databases">
        <title>Chromosome-level genome of Tegillarca granosa.</title>
        <authorList>
            <person name="Kim J."/>
        </authorList>
    </citation>
    <scope>NUCLEOTIDE SEQUENCE [LARGE SCALE GENOMIC DNA]</scope>
    <source>
        <strain evidence="1">Teg-2019</strain>
        <tissue evidence="1">Adductor muscle</tissue>
    </source>
</reference>
<evidence type="ECO:0000313" key="1">
    <source>
        <dbReference type="EMBL" id="KAJ8297560.1"/>
    </source>
</evidence>
<dbReference type="PANTHER" id="PTHR12195">
    <property type="entry name" value="CYTOPLASMIC FMR1-INTERACTING PROTEIN-RELATED"/>
    <property type="match status" value="1"/>
</dbReference>
<dbReference type="Proteomes" id="UP001217089">
    <property type="component" value="Unassembled WGS sequence"/>
</dbReference>
<dbReference type="PIRSF" id="PIRSF008153">
    <property type="entry name" value="FMR1_interacting"/>
    <property type="match status" value="1"/>
</dbReference>
<name>A0ABQ9DXE7_TEGGR</name>
<dbReference type="Pfam" id="PF05994">
    <property type="entry name" value="FragX_IP"/>
    <property type="match status" value="3"/>
</dbReference>
<dbReference type="InterPro" id="IPR008081">
    <property type="entry name" value="Cytoplasmic_FMR1-int"/>
</dbReference>
<protein>
    <recommendedName>
        <fullName evidence="3">Cytoplasmic FMR1-interacting protein</fullName>
    </recommendedName>
</protein>
<sequence length="698" mass="81008">MYLIFFLVVKKTQQKPKKDEENKNLSDLALRGLQLLSSWTQTVLEFSTRYNYSDEEKSAIVETIAMIKGLQLLMAKMEIIMGVRDTCVDWFSGVEPKDDPAFKGKKDPDDGFKIKVPRRSVGPSSTQLYMVRTMLESLIADKGGSKKSMRSNLEIPHITAIENFHKTSFFWNYLLNFNESLHSVCDLSQLWFREFFLEMTMGKRIQVINFLLYFNICMLFSNRNVNAMDTNRLYPGNQTVCFNRVNLCFDQFVFKLSDQIFAHYKQLAGRKEIAVIGNKLSFPVANRYQTVLKQRHIQLLGRSIDLNLLIGQRINAAFLNSLDIAISRFESGDITGVVELDGLIQCNRLCYRLLSKFLTLKDFDAMLKEANLNVTAPYGRITAHIFWELNYDFLTNYCFNDSTKRFVKTKLPFSQPRQRDKPPKTSSKYIWGNRTLTTAFSDIYQVYTGFIGAPHFRTMCRLLGYQDIAVIFKELSQVLQSSIKEVIQPYLYELLKSMPKVCKNHRFEYTSSGIFWYYQDELKDLMQYPEIRTGVLQVFKEVGNAVLFCLLIEEALKQEEVCDLTHSALFQNIIPLPHLHFREGAPREEKEEETKNVMRRLQAKYSSMHIIPVVTKFGSKELTNWCLDMTFDGTSKCLGDAYRELYGEGLNWGGCVLLVLLGQQHRFEAMDFCYHLLKVNRVDKKTDTVNGIIHTREF</sequence>